<reference evidence="1 2" key="1">
    <citation type="journal article" date="2019" name="Sci. Rep.">
        <title>Orb-weaving spider Araneus ventricosus genome elucidates the spidroin gene catalogue.</title>
        <authorList>
            <person name="Kono N."/>
            <person name="Nakamura H."/>
            <person name="Ohtoshi R."/>
            <person name="Moran D.A.P."/>
            <person name="Shinohara A."/>
            <person name="Yoshida Y."/>
            <person name="Fujiwara M."/>
            <person name="Mori M."/>
            <person name="Tomita M."/>
            <person name="Arakawa K."/>
        </authorList>
    </citation>
    <scope>NUCLEOTIDE SEQUENCE [LARGE SCALE GENOMIC DNA]</scope>
</reference>
<proteinExistence type="predicted"/>
<accession>A0A4Y2KB20</accession>
<keyword evidence="2" id="KW-1185">Reference proteome</keyword>
<evidence type="ECO:0000313" key="1">
    <source>
        <dbReference type="EMBL" id="GBM99903.1"/>
    </source>
</evidence>
<dbReference type="Proteomes" id="UP000499080">
    <property type="component" value="Unassembled WGS sequence"/>
</dbReference>
<dbReference type="AlphaFoldDB" id="A0A4Y2KB20"/>
<gene>
    <name evidence="1" type="ORF">AVEN_188420_1</name>
</gene>
<sequence length="120" mass="13418">MTPQRAVLAATAPCNLRYATTEGCAGCDRALQSTICHLTFGAVQFVITLSGEYDLRNRTLPNTCDHKKFSLTILDINRRLSLDTVCFHDCKSMSLLVQSCAAIYWRSEELDAEFINTSTY</sequence>
<dbReference type="EMBL" id="BGPR01004459">
    <property type="protein sequence ID" value="GBM99903.1"/>
    <property type="molecule type" value="Genomic_DNA"/>
</dbReference>
<evidence type="ECO:0000313" key="2">
    <source>
        <dbReference type="Proteomes" id="UP000499080"/>
    </source>
</evidence>
<organism evidence="1 2">
    <name type="scientific">Araneus ventricosus</name>
    <name type="common">Orbweaver spider</name>
    <name type="synonym">Epeira ventricosa</name>
    <dbReference type="NCBI Taxonomy" id="182803"/>
    <lineage>
        <taxon>Eukaryota</taxon>
        <taxon>Metazoa</taxon>
        <taxon>Ecdysozoa</taxon>
        <taxon>Arthropoda</taxon>
        <taxon>Chelicerata</taxon>
        <taxon>Arachnida</taxon>
        <taxon>Araneae</taxon>
        <taxon>Araneomorphae</taxon>
        <taxon>Entelegynae</taxon>
        <taxon>Araneoidea</taxon>
        <taxon>Araneidae</taxon>
        <taxon>Araneus</taxon>
    </lineage>
</organism>
<protein>
    <submittedName>
        <fullName evidence="1">Uncharacterized protein</fullName>
    </submittedName>
</protein>
<comment type="caution">
    <text evidence="1">The sequence shown here is derived from an EMBL/GenBank/DDBJ whole genome shotgun (WGS) entry which is preliminary data.</text>
</comment>
<name>A0A4Y2KB20_ARAVE</name>